<evidence type="ECO:0000313" key="1">
    <source>
        <dbReference type="EMBL" id="MED6251854.1"/>
    </source>
</evidence>
<dbReference type="Proteomes" id="UP001345963">
    <property type="component" value="Unassembled WGS sequence"/>
</dbReference>
<name>A0ABU7BNE0_9TELE</name>
<gene>
    <name evidence="1" type="ORF">ATANTOWER_003823</name>
</gene>
<evidence type="ECO:0000313" key="2">
    <source>
        <dbReference type="Proteomes" id="UP001345963"/>
    </source>
</evidence>
<protein>
    <recommendedName>
        <fullName evidence="3">Brain protein I3</fullName>
    </recommendedName>
</protein>
<sequence>MSFTVGSPGPAAGRQIIGSYVTGLLSSYAAGLRIVCPYVTGHGLWAGRPNSGSAGDGPRAGRLNSSVFCPDCLVTFVIGSPCCSVFVFKPICFRCSPLVPYVMLCYVYVRSRVLATLSVSCHG</sequence>
<dbReference type="EMBL" id="JAHUTI010060416">
    <property type="protein sequence ID" value="MED6251854.1"/>
    <property type="molecule type" value="Genomic_DNA"/>
</dbReference>
<proteinExistence type="predicted"/>
<keyword evidence="2" id="KW-1185">Reference proteome</keyword>
<comment type="caution">
    <text evidence="1">The sequence shown here is derived from an EMBL/GenBank/DDBJ whole genome shotgun (WGS) entry which is preliminary data.</text>
</comment>
<evidence type="ECO:0008006" key="3">
    <source>
        <dbReference type="Google" id="ProtNLM"/>
    </source>
</evidence>
<reference evidence="1 2" key="1">
    <citation type="submission" date="2021-07" db="EMBL/GenBank/DDBJ databases">
        <authorList>
            <person name="Palmer J.M."/>
        </authorList>
    </citation>
    <scope>NUCLEOTIDE SEQUENCE [LARGE SCALE GENOMIC DNA]</scope>
    <source>
        <strain evidence="1 2">AT_MEX2019</strain>
        <tissue evidence="1">Muscle</tissue>
    </source>
</reference>
<organism evidence="1 2">
    <name type="scientific">Ataeniobius toweri</name>
    <dbReference type="NCBI Taxonomy" id="208326"/>
    <lineage>
        <taxon>Eukaryota</taxon>
        <taxon>Metazoa</taxon>
        <taxon>Chordata</taxon>
        <taxon>Craniata</taxon>
        <taxon>Vertebrata</taxon>
        <taxon>Euteleostomi</taxon>
        <taxon>Actinopterygii</taxon>
        <taxon>Neopterygii</taxon>
        <taxon>Teleostei</taxon>
        <taxon>Neoteleostei</taxon>
        <taxon>Acanthomorphata</taxon>
        <taxon>Ovalentaria</taxon>
        <taxon>Atherinomorphae</taxon>
        <taxon>Cyprinodontiformes</taxon>
        <taxon>Goodeidae</taxon>
        <taxon>Ataeniobius</taxon>
    </lineage>
</organism>
<accession>A0ABU7BNE0</accession>